<keyword evidence="2" id="KW-1185">Reference proteome</keyword>
<reference evidence="1 2" key="1">
    <citation type="submission" date="2018-02" db="EMBL/GenBank/DDBJ databases">
        <title>Sphingobacterium KA21.</title>
        <authorList>
            <person name="Vasarhelyi B.M."/>
            <person name="Deshmukh S."/>
            <person name="Balint B."/>
            <person name="Kukolya J."/>
        </authorList>
    </citation>
    <scope>NUCLEOTIDE SEQUENCE [LARGE SCALE GENOMIC DNA]</scope>
    <source>
        <strain evidence="1 2">Ka21</strain>
    </source>
</reference>
<dbReference type="Proteomes" id="UP000618319">
    <property type="component" value="Unassembled WGS sequence"/>
</dbReference>
<evidence type="ECO:0000313" key="1">
    <source>
        <dbReference type="EMBL" id="MBE8722016.1"/>
    </source>
</evidence>
<proteinExistence type="predicted"/>
<organism evidence="1 2">
    <name type="scientific">Sphingobacterium pedocola</name>
    <dbReference type="NCBI Taxonomy" id="2082722"/>
    <lineage>
        <taxon>Bacteria</taxon>
        <taxon>Pseudomonadati</taxon>
        <taxon>Bacteroidota</taxon>
        <taxon>Sphingobacteriia</taxon>
        <taxon>Sphingobacteriales</taxon>
        <taxon>Sphingobacteriaceae</taxon>
        <taxon>Sphingobacterium</taxon>
    </lineage>
</organism>
<protein>
    <submittedName>
        <fullName evidence="1">Uncharacterized protein</fullName>
    </submittedName>
</protein>
<gene>
    <name evidence="1" type="ORF">C4F40_14900</name>
</gene>
<name>A0ABR9T9K3_9SPHI</name>
<dbReference type="EMBL" id="PSKQ01000022">
    <property type="protein sequence ID" value="MBE8722016.1"/>
    <property type="molecule type" value="Genomic_DNA"/>
</dbReference>
<evidence type="ECO:0000313" key="2">
    <source>
        <dbReference type="Proteomes" id="UP000618319"/>
    </source>
</evidence>
<comment type="caution">
    <text evidence="1">The sequence shown here is derived from an EMBL/GenBank/DDBJ whole genome shotgun (WGS) entry which is preliminary data.</text>
</comment>
<sequence length="155" mass="18291">MHVEVQSSKGNGDLAQRMFEYFYRISDKYKVPVTALAILADGSKNYRPGIYVQEFMGTSLTYRFNSYKILDQDEIVLRGDSNPFAVVVLTALLAILHRNITDEQLKDIKHDLYEEMIKREMDKDTRQGIYDFLARYVSFKRPEMFIKFHRRVNFS</sequence>
<accession>A0ABR9T9K3</accession>